<dbReference type="Proteomes" id="UP000003016">
    <property type="component" value="Unassembled WGS sequence"/>
</dbReference>
<dbReference type="EMBL" id="AJSW01000041">
    <property type="protein sequence ID" value="EIJ69669.1"/>
    <property type="molecule type" value="Genomic_DNA"/>
</dbReference>
<evidence type="ECO:0000313" key="1">
    <source>
        <dbReference type="EMBL" id="EIJ69669.1"/>
    </source>
</evidence>
<keyword evidence="2" id="KW-1185">Reference proteome</keyword>
<reference evidence="1 2" key="1">
    <citation type="submission" date="2012-02" db="EMBL/GenBank/DDBJ databases">
        <authorList>
            <person name="Harkins D.M."/>
            <person name="Madupu R."/>
            <person name="Durkin A.S."/>
            <person name="Torralba M."/>
            <person name="Methe B."/>
            <person name="Sutton G.G."/>
            <person name="Nelson K.E."/>
        </authorList>
    </citation>
    <scope>NUCLEOTIDE SEQUENCE [LARGE SCALE GENOMIC DNA]</scope>
    <source>
        <strain evidence="1 2">HK385</strain>
    </source>
</reference>
<protein>
    <submittedName>
        <fullName evidence="1">PF08942 domain protein</fullName>
    </submittedName>
</protein>
<proteinExistence type="predicted"/>
<evidence type="ECO:0000313" key="2">
    <source>
        <dbReference type="Proteomes" id="UP000003016"/>
    </source>
</evidence>
<dbReference type="InterPro" id="IPR037226">
    <property type="entry name" value="CAC2185-like_sf"/>
</dbReference>
<dbReference type="SUPFAM" id="SSF142795">
    <property type="entry name" value="CAC2185-like"/>
    <property type="match status" value="1"/>
</dbReference>
<dbReference type="Pfam" id="PF08942">
    <property type="entry name" value="DUF1919"/>
    <property type="match status" value="1"/>
</dbReference>
<sequence length="215" mass="25910">MLFTKFRNWFNRQMRKSIDQKNQQRLTNHEMSVIASNCNGAFILHDLGERFRSPFVNLYLEPADFVKYLQNFTAYNQMELGFITTDKPYPVGKLSDITLHFMHYHSEQEAKAKWEERLKRLNLDNLFIMMTDRDNCTEQDLQDFDQLPFKHKVVFTHKPYPEIKSSFYIKGFEKRGQVGNLFEFSGWNGRKYYDQFDYVTWFSNVKKDQLECNLE</sequence>
<dbReference type="InterPro" id="IPR015037">
    <property type="entry name" value="DUF1919"/>
</dbReference>
<name>A0ABN0EZF8_HAEPH</name>
<organism evidence="1 2">
    <name type="scientific">Haemophilus parahaemolyticus HK385</name>
    <dbReference type="NCBI Taxonomy" id="1095744"/>
    <lineage>
        <taxon>Bacteria</taxon>
        <taxon>Pseudomonadati</taxon>
        <taxon>Pseudomonadota</taxon>
        <taxon>Gammaproteobacteria</taxon>
        <taxon>Pasteurellales</taxon>
        <taxon>Pasteurellaceae</taxon>
        <taxon>Haemophilus</taxon>
    </lineage>
</organism>
<gene>
    <name evidence="1" type="ORF">HMPREF1050_0438</name>
</gene>
<comment type="caution">
    <text evidence="1">The sequence shown here is derived from an EMBL/GenBank/DDBJ whole genome shotgun (WGS) entry which is preliminary data.</text>
</comment>
<accession>A0ABN0EZF8</accession>